<dbReference type="Proteomes" id="UP000218944">
    <property type="component" value="Unassembled WGS sequence"/>
</dbReference>
<keyword evidence="3 8" id="KW-0378">Hydrolase</keyword>
<comment type="caution">
    <text evidence="8">The sequence shown here is derived from an EMBL/GenBank/DDBJ whole genome shotgun (WGS) entry which is preliminary data.</text>
</comment>
<sequence>MPTAVSTTGRATILRGQTITPSNGGEPVSGRFVRSVCTAALMAGAASLALQAPPATAAPADPPDQSVSALLARLQALYRKAEEATETYNATEEKLKEQREEAARLGTDLTRARSALTDSRDDAGRIAREQYRAAGGAFSPFLGFLLSPDARHAFDRSHQITRAASNRAATVHRLTRDERRAEELAVRARKALDARQKLAARQKKQRDTINDSLAQVEKLLASLTAEQLAELRGLERRTVGKAQRTLLSSGRLSGARAPSRAGGRALAYAYAQLGKPYVWGSAGPDSFDCSGLTSQAWAHAGDLIPRTSQEQWRTLPRVSLDRLRPGDLVIYFEDATHVALYIGDGLVIQAPRPGTAVKISPIASNPLLGAVRPDAGEAPLRDYAPPAARPPGGSALPAAVAPAPDSATTPAT</sequence>
<dbReference type="GO" id="GO:0008234">
    <property type="term" value="F:cysteine-type peptidase activity"/>
    <property type="evidence" value="ECO:0007669"/>
    <property type="project" value="UniProtKB-KW"/>
</dbReference>
<dbReference type="EMBL" id="NSJV01000700">
    <property type="protein sequence ID" value="PAU44175.1"/>
    <property type="molecule type" value="Genomic_DNA"/>
</dbReference>
<dbReference type="Gene3D" id="3.90.1720.10">
    <property type="entry name" value="endopeptidase domain like (from Nostoc punctiforme)"/>
    <property type="match status" value="1"/>
</dbReference>
<comment type="similarity">
    <text evidence="1">Belongs to the peptidase C40 family.</text>
</comment>
<name>A0A2A2CY48_9ACTN</name>
<evidence type="ECO:0000256" key="4">
    <source>
        <dbReference type="ARBA" id="ARBA00022807"/>
    </source>
</evidence>
<feature type="domain" description="NlpC/P60" evidence="7">
    <location>
        <begin position="259"/>
        <end position="380"/>
    </location>
</feature>
<evidence type="ECO:0000256" key="6">
    <source>
        <dbReference type="SAM" id="MobiDB-lite"/>
    </source>
</evidence>
<dbReference type="Pfam" id="PF00877">
    <property type="entry name" value="NLPC_P60"/>
    <property type="match status" value="1"/>
</dbReference>
<keyword evidence="4" id="KW-0788">Thiol protease</keyword>
<evidence type="ECO:0000313" key="9">
    <source>
        <dbReference type="Proteomes" id="UP000218944"/>
    </source>
</evidence>
<evidence type="ECO:0000256" key="5">
    <source>
        <dbReference type="SAM" id="Coils"/>
    </source>
</evidence>
<keyword evidence="5" id="KW-0175">Coiled coil</keyword>
<keyword evidence="9" id="KW-1185">Reference proteome</keyword>
<dbReference type="InterPro" id="IPR000064">
    <property type="entry name" value="NLP_P60_dom"/>
</dbReference>
<evidence type="ECO:0000313" key="8">
    <source>
        <dbReference type="EMBL" id="PAU44175.1"/>
    </source>
</evidence>
<dbReference type="PROSITE" id="PS51935">
    <property type="entry name" value="NLPC_P60"/>
    <property type="match status" value="1"/>
</dbReference>
<proteinExistence type="inferred from homology"/>
<evidence type="ECO:0000256" key="1">
    <source>
        <dbReference type="ARBA" id="ARBA00007074"/>
    </source>
</evidence>
<dbReference type="PANTHER" id="PTHR47359">
    <property type="entry name" value="PEPTIDOGLYCAN DL-ENDOPEPTIDASE CWLO"/>
    <property type="match status" value="1"/>
</dbReference>
<feature type="coiled-coil region" evidence="5">
    <location>
        <begin position="67"/>
        <end position="115"/>
    </location>
</feature>
<gene>
    <name evidence="8" type="ORF">CK936_36375</name>
</gene>
<evidence type="ECO:0000256" key="2">
    <source>
        <dbReference type="ARBA" id="ARBA00022670"/>
    </source>
</evidence>
<dbReference type="SUPFAM" id="SSF54001">
    <property type="entry name" value="Cysteine proteinases"/>
    <property type="match status" value="1"/>
</dbReference>
<dbReference type="PANTHER" id="PTHR47359:SF3">
    <property type="entry name" value="NLP_P60 DOMAIN-CONTAINING PROTEIN-RELATED"/>
    <property type="match status" value="1"/>
</dbReference>
<dbReference type="GO" id="GO:0006508">
    <property type="term" value="P:proteolysis"/>
    <property type="evidence" value="ECO:0007669"/>
    <property type="project" value="UniProtKB-KW"/>
</dbReference>
<protein>
    <submittedName>
        <fullName evidence="8">Glycoside hydrolase</fullName>
    </submittedName>
</protein>
<dbReference type="InterPro" id="IPR051794">
    <property type="entry name" value="PG_Endopeptidase_C40"/>
</dbReference>
<feature type="region of interest" description="Disordered" evidence="6">
    <location>
        <begin position="371"/>
        <end position="412"/>
    </location>
</feature>
<evidence type="ECO:0000256" key="3">
    <source>
        <dbReference type="ARBA" id="ARBA00022801"/>
    </source>
</evidence>
<keyword evidence="2" id="KW-0645">Protease</keyword>
<organism evidence="8 9">
    <name type="scientific">Streptomyces albireticuli</name>
    <dbReference type="NCBI Taxonomy" id="1940"/>
    <lineage>
        <taxon>Bacteria</taxon>
        <taxon>Bacillati</taxon>
        <taxon>Actinomycetota</taxon>
        <taxon>Actinomycetes</taxon>
        <taxon>Kitasatosporales</taxon>
        <taxon>Streptomycetaceae</taxon>
        <taxon>Streptomyces</taxon>
    </lineage>
</organism>
<dbReference type="InterPro" id="IPR038765">
    <property type="entry name" value="Papain-like_cys_pep_sf"/>
</dbReference>
<reference evidence="8 9" key="1">
    <citation type="submission" date="2017-08" db="EMBL/GenBank/DDBJ databases">
        <title>Genome sequence of Streptomyces albireticuli NRRL B-1670.</title>
        <authorList>
            <person name="Graham D.E."/>
            <person name="Mahan K.M."/>
            <person name="Klingeman D.M."/>
            <person name="Hettich R.L."/>
            <person name="Parry R.J."/>
            <person name="Spain J.C."/>
        </authorList>
    </citation>
    <scope>NUCLEOTIDE SEQUENCE [LARGE SCALE GENOMIC DNA]</scope>
    <source>
        <strain evidence="8 9">NRRL B-1670</strain>
    </source>
</reference>
<feature type="compositionally biased region" description="Low complexity" evidence="6">
    <location>
        <begin position="381"/>
        <end position="412"/>
    </location>
</feature>
<evidence type="ECO:0000259" key="7">
    <source>
        <dbReference type="PROSITE" id="PS51935"/>
    </source>
</evidence>
<accession>A0A2A2CY48</accession>
<dbReference type="AlphaFoldDB" id="A0A2A2CY48"/>